<comment type="caution">
    <text evidence="1">The sequence shown here is derived from an EMBL/GenBank/DDBJ whole genome shotgun (WGS) entry which is preliminary data.</text>
</comment>
<protein>
    <recommendedName>
        <fullName evidence="3">Replication protein A OB domain-containing protein</fullName>
    </recommendedName>
</protein>
<gene>
    <name evidence="1" type="ORF">HOLleu_03893</name>
</gene>
<organism evidence="1 2">
    <name type="scientific">Holothuria leucospilota</name>
    <name type="common">Black long sea cucumber</name>
    <name type="synonym">Mertensiothuria leucospilota</name>
    <dbReference type="NCBI Taxonomy" id="206669"/>
    <lineage>
        <taxon>Eukaryota</taxon>
        <taxon>Metazoa</taxon>
        <taxon>Echinodermata</taxon>
        <taxon>Eleutherozoa</taxon>
        <taxon>Echinozoa</taxon>
        <taxon>Holothuroidea</taxon>
        <taxon>Aspidochirotacea</taxon>
        <taxon>Aspidochirotida</taxon>
        <taxon>Holothuriidae</taxon>
        <taxon>Holothuria</taxon>
    </lineage>
</organism>
<dbReference type="EMBL" id="JAIZAY010000001">
    <property type="protein sequence ID" value="KAJ8050621.1"/>
    <property type="molecule type" value="Genomic_DNA"/>
</dbReference>
<evidence type="ECO:0000313" key="1">
    <source>
        <dbReference type="EMBL" id="KAJ8050621.1"/>
    </source>
</evidence>
<dbReference type="InterPro" id="IPR012340">
    <property type="entry name" value="NA-bd_OB-fold"/>
</dbReference>
<reference evidence="1" key="1">
    <citation type="submission" date="2021-10" db="EMBL/GenBank/DDBJ databases">
        <title>Tropical sea cucumber genome reveals ecological adaptation and Cuvierian tubules defense mechanism.</title>
        <authorList>
            <person name="Chen T."/>
        </authorList>
    </citation>
    <scope>NUCLEOTIDE SEQUENCE</scope>
    <source>
        <strain evidence="1">Nanhai2018</strain>
        <tissue evidence="1">Muscle</tissue>
    </source>
</reference>
<dbReference type="Gene3D" id="2.40.50.140">
    <property type="entry name" value="Nucleic acid-binding proteins"/>
    <property type="match status" value="1"/>
</dbReference>
<dbReference type="Proteomes" id="UP001152320">
    <property type="component" value="Chromosome 1"/>
</dbReference>
<keyword evidence="2" id="KW-1185">Reference proteome</keyword>
<name>A0A9Q1CSL0_HOLLE</name>
<dbReference type="AlphaFoldDB" id="A0A9Q1CSL0"/>
<proteinExistence type="predicted"/>
<dbReference type="SUPFAM" id="SSF50249">
    <property type="entry name" value="Nucleic acid-binding proteins"/>
    <property type="match status" value="1"/>
</dbReference>
<dbReference type="OrthoDB" id="6088167at2759"/>
<evidence type="ECO:0008006" key="3">
    <source>
        <dbReference type="Google" id="ProtNLM"/>
    </source>
</evidence>
<evidence type="ECO:0000313" key="2">
    <source>
        <dbReference type="Proteomes" id="UP001152320"/>
    </source>
</evidence>
<accession>A0A9Q1CSL0</accession>
<dbReference type="CDD" id="cd04491">
    <property type="entry name" value="SoSSB_OBF"/>
    <property type="match status" value="1"/>
</dbReference>
<sequence length="290" mass="32058">MASTSSPYARPLKAQILGIGPVKDFIASNGEPRQFVQLGLATHEQAIKGFHYNPEKLKTIKENNFVIIKNYNTRQDGNITLNASTLMYKCSSFEIPQTIKDVARQFVYPPEANIVTIMEASSSPVKTMVSLKGFITQDENIREVNVGGRPTPVRGMTLEDNTAKIKVSLWRDKTSSPVKIGDYIHVSNLTITRFNNESTAGTTTQSKIEVLQPPQEEKNITIDGFIQADDSTWELITEDGKSLTVDATTLAMHLETEPSNLEDALACLMPWNIDAVMTGIHINSFPTPNA</sequence>